<dbReference type="InterPro" id="IPR000515">
    <property type="entry name" value="MetI-like"/>
</dbReference>
<evidence type="ECO:0000256" key="2">
    <source>
        <dbReference type="ARBA" id="ARBA00007069"/>
    </source>
</evidence>
<dbReference type="FunCoup" id="A0A540VC65">
    <property type="interactions" value="286"/>
</dbReference>
<keyword evidence="7 8" id="KW-0472">Membrane</keyword>
<feature type="domain" description="ABC transmembrane type-1" evidence="9">
    <location>
        <begin position="73"/>
        <end position="280"/>
    </location>
</feature>
<keyword evidence="3" id="KW-0813">Transport</keyword>
<keyword evidence="4 8" id="KW-1003">Cell membrane</keyword>
<feature type="transmembrane region" description="Helical" evidence="8">
    <location>
        <begin position="24"/>
        <end position="45"/>
    </location>
</feature>
<dbReference type="PROSITE" id="PS50928">
    <property type="entry name" value="ABC_TM1"/>
    <property type="match status" value="1"/>
</dbReference>
<dbReference type="Gene3D" id="1.10.3720.10">
    <property type="entry name" value="MetI-like"/>
    <property type="match status" value="1"/>
</dbReference>
<dbReference type="Pfam" id="PF00528">
    <property type="entry name" value="BPD_transp_1"/>
    <property type="match status" value="1"/>
</dbReference>
<evidence type="ECO:0000256" key="6">
    <source>
        <dbReference type="ARBA" id="ARBA00022989"/>
    </source>
</evidence>
<evidence type="ECO:0000313" key="11">
    <source>
        <dbReference type="Proteomes" id="UP000317371"/>
    </source>
</evidence>
<feature type="transmembrane region" description="Helical" evidence="8">
    <location>
        <begin position="77"/>
        <end position="98"/>
    </location>
</feature>
<keyword evidence="5 8" id="KW-0812">Transmembrane</keyword>
<dbReference type="GO" id="GO:0035435">
    <property type="term" value="P:phosphate ion transmembrane transport"/>
    <property type="evidence" value="ECO:0007669"/>
    <property type="project" value="InterPro"/>
</dbReference>
<evidence type="ECO:0000313" key="10">
    <source>
        <dbReference type="EMBL" id="TQE94351.1"/>
    </source>
</evidence>
<evidence type="ECO:0000256" key="4">
    <source>
        <dbReference type="ARBA" id="ARBA00022475"/>
    </source>
</evidence>
<evidence type="ECO:0000256" key="5">
    <source>
        <dbReference type="ARBA" id="ARBA00022692"/>
    </source>
</evidence>
<dbReference type="GO" id="GO:0005886">
    <property type="term" value="C:plasma membrane"/>
    <property type="evidence" value="ECO:0007669"/>
    <property type="project" value="UniProtKB-SubCell"/>
</dbReference>
<evidence type="ECO:0000256" key="8">
    <source>
        <dbReference type="RuleBase" id="RU363043"/>
    </source>
</evidence>
<dbReference type="CDD" id="cd06261">
    <property type="entry name" value="TM_PBP2"/>
    <property type="match status" value="1"/>
</dbReference>
<dbReference type="InterPro" id="IPR035906">
    <property type="entry name" value="MetI-like_sf"/>
</dbReference>
<feature type="transmembrane region" description="Helical" evidence="8">
    <location>
        <begin position="145"/>
        <end position="162"/>
    </location>
</feature>
<gene>
    <name evidence="10" type="primary">pstA</name>
    <name evidence="10" type="ORF">FKZ61_17215</name>
</gene>
<proteinExistence type="inferred from homology"/>
<keyword evidence="11" id="KW-1185">Reference proteome</keyword>
<feature type="transmembrane region" description="Helical" evidence="8">
    <location>
        <begin position="119"/>
        <end position="139"/>
    </location>
</feature>
<dbReference type="PANTHER" id="PTHR43470">
    <property type="entry name" value="PHOSPHATE TRANSPORT SYSTEM PERMEASE PROTEIN PSTA-RELATED"/>
    <property type="match status" value="1"/>
</dbReference>
<dbReference type="NCBIfam" id="TIGR00974">
    <property type="entry name" value="3a0107s02c"/>
    <property type="match status" value="1"/>
</dbReference>
<dbReference type="InterPro" id="IPR005672">
    <property type="entry name" value="Phosphate_PstA"/>
</dbReference>
<dbReference type="PANTHER" id="PTHR43470:SF5">
    <property type="entry name" value="PHOSPHATE TRANSPORT SYSTEM PERMEASE PROTEIN PSTA"/>
    <property type="match status" value="1"/>
</dbReference>
<evidence type="ECO:0000256" key="3">
    <source>
        <dbReference type="ARBA" id="ARBA00022448"/>
    </source>
</evidence>
<evidence type="ECO:0000256" key="7">
    <source>
        <dbReference type="ARBA" id="ARBA00023136"/>
    </source>
</evidence>
<feature type="transmembrane region" description="Helical" evidence="8">
    <location>
        <begin position="213"/>
        <end position="231"/>
    </location>
</feature>
<reference evidence="10 11" key="1">
    <citation type="submission" date="2019-06" db="EMBL/GenBank/DDBJ databases">
        <title>Genome sequence of Litorilinea aerophila BAA-2444.</title>
        <authorList>
            <person name="Maclea K.S."/>
            <person name="Maurais E.G."/>
            <person name="Iannazzi L.C."/>
        </authorList>
    </citation>
    <scope>NUCLEOTIDE SEQUENCE [LARGE SCALE GENOMIC DNA]</scope>
    <source>
        <strain evidence="10 11">ATCC BAA-2444</strain>
    </source>
</reference>
<dbReference type="AlphaFoldDB" id="A0A540VC65"/>
<dbReference type="EMBL" id="VIGC01000025">
    <property type="protein sequence ID" value="TQE94351.1"/>
    <property type="molecule type" value="Genomic_DNA"/>
</dbReference>
<protein>
    <recommendedName>
        <fullName evidence="8">Phosphate transport system permease protein PstA</fullName>
    </recommendedName>
</protein>
<dbReference type="Proteomes" id="UP000317371">
    <property type="component" value="Unassembled WGS sequence"/>
</dbReference>
<dbReference type="InParanoid" id="A0A540VC65"/>
<comment type="similarity">
    <text evidence="2 8">Belongs to the binding-protein-dependent transport system permease family. CysTW subfamily.</text>
</comment>
<dbReference type="GO" id="GO:0005315">
    <property type="term" value="F:phosphate transmembrane transporter activity"/>
    <property type="evidence" value="ECO:0007669"/>
    <property type="project" value="InterPro"/>
</dbReference>
<organism evidence="10 11">
    <name type="scientific">Litorilinea aerophila</name>
    <dbReference type="NCBI Taxonomy" id="1204385"/>
    <lineage>
        <taxon>Bacteria</taxon>
        <taxon>Bacillati</taxon>
        <taxon>Chloroflexota</taxon>
        <taxon>Caldilineae</taxon>
        <taxon>Caldilineales</taxon>
        <taxon>Caldilineaceae</taxon>
        <taxon>Litorilinea</taxon>
    </lineage>
</organism>
<name>A0A540VC65_9CHLR</name>
<sequence length="291" mass="31766">MAAPSATVRQLEARRRRGQLFEKLCLAAVLVAILVLLSLLVDVVLDGLPWLRPQLFTEFPSRFPERAGLRSALQGTLWMIGLTALMSFPIGVGAAIYLEEYARRNSFITQFIEINIANLAGVPSIIYGLLGLGLFVRGLELGRSVLAGSMTMALLVLPIIIVSSREAIRAVPPSLRQAAFALGATQWQVVRHHVLPNAMGGILTGTILAMSRAIGETAPLITIGALTFIAFDLRGPLDIFTVLPIQIFNWISLPQQEFHNLAAAGILVLLAVLLTMNGLAIYLRNRLQQRW</sequence>
<comment type="subcellular location">
    <subcellularLocation>
        <location evidence="1 8">Cell membrane</location>
        <topology evidence="1 8">Multi-pass membrane protein</topology>
    </subcellularLocation>
</comment>
<dbReference type="OrthoDB" id="9785113at2"/>
<accession>A0A540VC65</accession>
<keyword evidence="6 8" id="KW-1133">Transmembrane helix</keyword>
<feature type="transmembrane region" description="Helical" evidence="8">
    <location>
        <begin position="261"/>
        <end position="283"/>
    </location>
</feature>
<dbReference type="SUPFAM" id="SSF161098">
    <property type="entry name" value="MetI-like"/>
    <property type="match status" value="1"/>
</dbReference>
<evidence type="ECO:0000256" key="1">
    <source>
        <dbReference type="ARBA" id="ARBA00004651"/>
    </source>
</evidence>
<comment type="caution">
    <text evidence="10">The sequence shown here is derived from an EMBL/GenBank/DDBJ whole genome shotgun (WGS) entry which is preliminary data.</text>
</comment>
<evidence type="ECO:0000259" key="9">
    <source>
        <dbReference type="PROSITE" id="PS50928"/>
    </source>
</evidence>